<keyword evidence="1" id="KW-0808">Transferase</keyword>
<dbReference type="EMBL" id="RCNU01000005">
    <property type="protein sequence ID" value="RWQ95449.1"/>
    <property type="molecule type" value="Genomic_DNA"/>
</dbReference>
<protein>
    <submittedName>
        <fullName evidence="1">S-adenosyl-L-methionine-dependent methyltransferase</fullName>
    </submittedName>
</protein>
<evidence type="ECO:0000313" key="1">
    <source>
        <dbReference type="EMBL" id="RWQ95449.1"/>
    </source>
</evidence>
<dbReference type="PANTHER" id="PTHR43591:SF10">
    <property type="entry name" value="ABC TRANSMEMBRANE TYPE-1 DOMAIN-CONTAINING PROTEIN-RELATED"/>
    <property type="match status" value="1"/>
</dbReference>
<reference evidence="1 2" key="1">
    <citation type="journal article" date="2018" name="Front. Microbiol.">
        <title>Genomic and genetic insights into a cosmopolitan fungus, Paecilomyces variotii (Eurotiales).</title>
        <authorList>
            <person name="Urquhart A.S."/>
            <person name="Mondo S.J."/>
            <person name="Makela M.R."/>
            <person name="Hane J.K."/>
            <person name="Wiebenga A."/>
            <person name="He G."/>
            <person name="Mihaltcheva S."/>
            <person name="Pangilinan J."/>
            <person name="Lipzen A."/>
            <person name="Barry K."/>
            <person name="de Vries R.P."/>
            <person name="Grigoriev I.V."/>
            <person name="Idnurm A."/>
        </authorList>
    </citation>
    <scope>NUCLEOTIDE SEQUENCE [LARGE SCALE GENOMIC DNA]</scope>
    <source>
        <strain evidence="1 2">CBS 101075</strain>
    </source>
</reference>
<dbReference type="STRING" id="264951.A0A443HUF2"/>
<dbReference type="GeneID" id="39602770"/>
<dbReference type="VEuPathDB" id="FungiDB:C8Q69DRAFT_520298"/>
<dbReference type="AlphaFoldDB" id="A0A443HUF2"/>
<dbReference type="CDD" id="cd02440">
    <property type="entry name" value="AdoMet_MTases"/>
    <property type="match status" value="1"/>
</dbReference>
<dbReference type="GO" id="GO:0008168">
    <property type="term" value="F:methyltransferase activity"/>
    <property type="evidence" value="ECO:0007669"/>
    <property type="project" value="UniProtKB-KW"/>
</dbReference>
<dbReference type="Pfam" id="PF13489">
    <property type="entry name" value="Methyltransf_23"/>
    <property type="match status" value="1"/>
</dbReference>
<dbReference type="Proteomes" id="UP000283841">
    <property type="component" value="Unassembled WGS sequence"/>
</dbReference>
<comment type="caution">
    <text evidence="1">The sequence shown here is derived from an EMBL/GenBank/DDBJ whole genome shotgun (WGS) entry which is preliminary data.</text>
</comment>
<keyword evidence="1" id="KW-0489">Methyltransferase</keyword>
<evidence type="ECO:0000313" key="2">
    <source>
        <dbReference type="Proteomes" id="UP000283841"/>
    </source>
</evidence>
<sequence>MTSSPSAGPPDLIATAVEVDTLATEDDSTYGDELDSLTTSVISSALDYPNENGRRYHAYRTGRYMMPNDEDEKERLDIMHEMFLTMMDRELFLAPLSDSPRRVLDLGAGSGIWALDFADQFPSAEVTGNDLSRIQPSYAPPNVKFIIDDYEAEWAYGDCRFDFIHGRYLAFSVNNFQGLINQCYDNLAPGGWVEFQDWDGNLYSQDGSIEGTSMKQYFDAIIPAMEKTGKDPSPGPKYERWLQAAGFRDIEVQKFVIPVGAWPKDKRLKYLGIWNLLQSETGYEATAMAVLTREEKWSKEEVSALVAKAKNDTKNRNIHGLLDFYVVYGRKPSG</sequence>
<keyword evidence="2" id="KW-1185">Reference proteome</keyword>
<organism evidence="1 2">
    <name type="scientific">Byssochlamys spectabilis</name>
    <name type="common">Paecilomyces variotii</name>
    <dbReference type="NCBI Taxonomy" id="264951"/>
    <lineage>
        <taxon>Eukaryota</taxon>
        <taxon>Fungi</taxon>
        <taxon>Dikarya</taxon>
        <taxon>Ascomycota</taxon>
        <taxon>Pezizomycotina</taxon>
        <taxon>Eurotiomycetes</taxon>
        <taxon>Eurotiomycetidae</taxon>
        <taxon>Eurotiales</taxon>
        <taxon>Thermoascaceae</taxon>
        <taxon>Paecilomyces</taxon>
    </lineage>
</organism>
<dbReference type="Gene3D" id="3.40.50.150">
    <property type="entry name" value="Vaccinia Virus protein VP39"/>
    <property type="match status" value="1"/>
</dbReference>
<name>A0A443HUF2_BYSSP</name>
<dbReference type="RefSeq" id="XP_028485094.1">
    <property type="nucleotide sequence ID" value="XM_028633493.1"/>
</dbReference>
<dbReference type="GO" id="GO:0032259">
    <property type="term" value="P:methylation"/>
    <property type="evidence" value="ECO:0007669"/>
    <property type="project" value="UniProtKB-KW"/>
</dbReference>
<accession>A0A443HUF2</accession>
<dbReference type="SUPFAM" id="SSF53335">
    <property type="entry name" value="S-adenosyl-L-methionine-dependent methyltransferases"/>
    <property type="match status" value="1"/>
</dbReference>
<proteinExistence type="predicted"/>
<dbReference type="PANTHER" id="PTHR43591">
    <property type="entry name" value="METHYLTRANSFERASE"/>
    <property type="match status" value="1"/>
</dbReference>
<dbReference type="InterPro" id="IPR029063">
    <property type="entry name" value="SAM-dependent_MTases_sf"/>
</dbReference>
<gene>
    <name evidence="1" type="ORF">C8Q69DRAFT_520298</name>
</gene>